<proteinExistence type="predicted"/>
<dbReference type="InterPro" id="IPR036388">
    <property type="entry name" value="WH-like_DNA-bd_sf"/>
</dbReference>
<dbReference type="EMBL" id="AYXO01000001">
    <property type="protein sequence ID" value="ETA08551.1"/>
    <property type="molecule type" value="Genomic_DNA"/>
</dbReference>
<sequence length="247" mass="27056">MSDANGRNDRCPPGPLHRTQLAVEVADYLRTRIMTGVLRPGDFVRLDETASVLGCSVTPVREALATLRGEGLVKQSLHRGFIVETLTRGDIVDTFWMQAELSARLASHAAQNPHLDEHLGELAALVDDLETAVDSGRADQVLSAEFAFHRKVHLMAESKKLAWFQYSASKYNPLQLYSSDTEWGLSAAASHRRLIELLREGDTAGIKAEIVSAFEDARDRLIAQLESIGFWDDGRSPATGAQSVSSA</sequence>
<gene>
    <name evidence="5" type="ORF">V525_00180</name>
</gene>
<protein>
    <submittedName>
        <fullName evidence="5">GntR family transcriptional regulator</fullName>
    </submittedName>
</protein>
<evidence type="ECO:0000256" key="3">
    <source>
        <dbReference type="ARBA" id="ARBA00023163"/>
    </source>
</evidence>
<dbReference type="SUPFAM" id="SSF46785">
    <property type="entry name" value="Winged helix' DNA-binding domain"/>
    <property type="match status" value="1"/>
</dbReference>
<name>W9DLT2_9ACTN</name>
<dbReference type="SMART" id="SM00895">
    <property type="entry name" value="FCD"/>
    <property type="match status" value="1"/>
</dbReference>
<evidence type="ECO:0000259" key="4">
    <source>
        <dbReference type="PROSITE" id="PS50949"/>
    </source>
</evidence>
<dbReference type="Pfam" id="PF07729">
    <property type="entry name" value="FCD"/>
    <property type="match status" value="1"/>
</dbReference>
<keyword evidence="2" id="KW-0238">DNA-binding</keyword>
<keyword evidence="3" id="KW-0804">Transcription</keyword>
<dbReference type="GO" id="GO:0003677">
    <property type="term" value="F:DNA binding"/>
    <property type="evidence" value="ECO:0007669"/>
    <property type="project" value="UniProtKB-KW"/>
</dbReference>
<comment type="caution">
    <text evidence="5">The sequence shown here is derived from an EMBL/GenBank/DDBJ whole genome shotgun (WGS) entry which is preliminary data.</text>
</comment>
<evidence type="ECO:0000256" key="1">
    <source>
        <dbReference type="ARBA" id="ARBA00023015"/>
    </source>
</evidence>
<dbReference type="PATRIC" id="fig|1423140.3.peg.35"/>
<dbReference type="Gene3D" id="1.10.10.10">
    <property type="entry name" value="Winged helix-like DNA-binding domain superfamily/Winged helix DNA-binding domain"/>
    <property type="match status" value="1"/>
</dbReference>
<dbReference type="InterPro" id="IPR036390">
    <property type="entry name" value="WH_DNA-bd_sf"/>
</dbReference>
<dbReference type="PROSITE" id="PS50949">
    <property type="entry name" value="HTH_GNTR"/>
    <property type="match status" value="1"/>
</dbReference>
<dbReference type="HOGENOM" id="CLU_017584_5_4_11"/>
<accession>W9DLT2</accession>
<dbReference type="Pfam" id="PF00392">
    <property type="entry name" value="GntR"/>
    <property type="match status" value="1"/>
</dbReference>
<dbReference type="Proteomes" id="UP000035035">
    <property type="component" value="Unassembled WGS sequence"/>
</dbReference>
<dbReference type="InterPro" id="IPR008920">
    <property type="entry name" value="TF_FadR/GntR_C"/>
</dbReference>
<feature type="domain" description="HTH gntR-type" evidence="4">
    <location>
        <begin position="19"/>
        <end position="86"/>
    </location>
</feature>
<evidence type="ECO:0000256" key="2">
    <source>
        <dbReference type="ARBA" id="ARBA00023125"/>
    </source>
</evidence>
<dbReference type="PANTHER" id="PTHR43537">
    <property type="entry name" value="TRANSCRIPTIONAL REGULATOR, GNTR FAMILY"/>
    <property type="match status" value="1"/>
</dbReference>
<dbReference type="GO" id="GO:0003700">
    <property type="term" value="F:DNA-binding transcription factor activity"/>
    <property type="evidence" value="ECO:0007669"/>
    <property type="project" value="InterPro"/>
</dbReference>
<evidence type="ECO:0000313" key="6">
    <source>
        <dbReference type="Proteomes" id="UP000035035"/>
    </source>
</evidence>
<dbReference type="Gene3D" id="1.20.120.530">
    <property type="entry name" value="GntR ligand-binding domain-like"/>
    <property type="match status" value="1"/>
</dbReference>
<evidence type="ECO:0000313" key="5">
    <source>
        <dbReference type="EMBL" id="ETA08551.1"/>
    </source>
</evidence>
<dbReference type="SUPFAM" id="SSF48008">
    <property type="entry name" value="GntR ligand-binding domain-like"/>
    <property type="match status" value="1"/>
</dbReference>
<keyword evidence="6" id="KW-1185">Reference proteome</keyword>
<keyword evidence="1" id="KW-0805">Transcription regulation</keyword>
<organism evidence="5 6">
    <name type="scientific">Gordonia alkanivorans CGMCC 6845</name>
    <dbReference type="NCBI Taxonomy" id="1423140"/>
    <lineage>
        <taxon>Bacteria</taxon>
        <taxon>Bacillati</taxon>
        <taxon>Actinomycetota</taxon>
        <taxon>Actinomycetes</taxon>
        <taxon>Mycobacteriales</taxon>
        <taxon>Gordoniaceae</taxon>
        <taxon>Gordonia</taxon>
    </lineage>
</organism>
<reference evidence="5 6" key="1">
    <citation type="journal article" date="2014" name="Genome Announc.">
        <title>Draft Genome Sequence of Gordonia alkanivorans Strain CGMCC6845, a Halotolerant Hydrocarbon-Degrading Bacterium.</title>
        <authorList>
            <person name="Wang X."/>
            <person name="Jin D."/>
            <person name="Zhou L."/>
            <person name="Wu L."/>
            <person name="An W."/>
            <person name="Zhao L."/>
        </authorList>
    </citation>
    <scope>NUCLEOTIDE SEQUENCE [LARGE SCALE GENOMIC DNA]</scope>
    <source>
        <strain evidence="5 6">CGMCC 6845</strain>
    </source>
</reference>
<dbReference type="InterPro" id="IPR011711">
    <property type="entry name" value="GntR_C"/>
</dbReference>
<dbReference type="InterPro" id="IPR000524">
    <property type="entry name" value="Tscrpt_reg_HTH_GntR"/>
</dbReference>
<dbReference type="PANTHER" id="PTHR43537:SF24">
    <property type="entry name" value="GLUCONATE OPERON TRANSCRIPTIONAL REPRESSOR"/>
    <property type="match status" value="1"/>
</dbReference>
<dbReference type="SMART" id="SM00345">
    <property type="entry name" value="HTH_GNTR"/>
    <property type="match status" value="1"/>
</dbReference>
<dbReference type="AlphaFoldDB" id="W9DLT2"/>